<dbReference type="Proteomes" id="UP001358586">
    <property type="component" value="Chromosome 9"/>
</dbReference>
<evidence type="ECO:0000256" key="1">
    <source>
        <dbReference type="SAM" id="MobiDB-lite"/>
    </source>
</evidence>
<proteinExistence type="predicted"/>
<gene>
    <name evidence="2" type="ORF">PVK06_031209</name>
</gene>
<evidence type="ECO:0000313" key="2">
    <source>
        <dbReference type="EMBL" id="KAK5803561.1"/>
    </source>
</evidence>
<dbReference type="Gene3D" id="3.30.565.10">
    <property type="entry name" value="Histidine kinase-like ATPase, C-terminal domain"/>
    <property type="match status" value="1"/>
</dbReference>
<accession>A0ABR0NRE8</accession>
<dbReference type="SUPFAM" id="SSF55874">
    <property type="entry name" value="ATPase domain of HSP90 chaperone/DNA topoisomerase II/histidine kinase"/>
    <property type="match status" value="1"/>
</dbReference>
<protein>
    <submittedName>
        <fullName evidence="2">Uncharacterized protein</fullName>
    </submittedName>
</protein>
<evidence type="ECO:0000313" key="3">
    <source>
        <dbReference type="Proteomes" id="UP001358586"/>
    </source>
</evidence>
<comment type="caution">
    <text evidence="2">The sequence shown here is derived from an EMBL/GenBank/DDBJ whole genome shotgun (WGS) entry which is preliminary data.</text>
</comment>
<name>A0ABR0NRE8_GOSAR</name>
<organism evidence="2 3">
    <name type="scientific">Gossypium arboreum</name>
    <name type="common">Tree cotton</name>
    <name type="synonym">Gossypium nanking</name>
    <dbReference type="NCBI Taxonomy" id="29729"/>
    <lineage>
        <taxon>Eukaryota</taxon>
        <taxon>Viridiplantae</taxon>
        <taxon>Streptophyta</taxon>
        <taxon>Embryophyta</taxon>
        <taxon>Tracheophyta</taxon>
        <taxon>Spermatophyta</taxon>
        <taxon>Magnoliopsida</taxon>
        <taxon>eudicotyledons</taxon>
        <taxon>Gunneridae</taxon>
        <taxon>Pentapetalae</taxon>
        <taxon>rosids</taxon>
        <taxon>malvids</taxon>
        <taxon>Malvales</taxon>
        <taxon>Malvaceae</taxon>
        <taxon>Malvoideae</taxon>
        <taxon>Gossypium</taxon>
    </lineage>
</organism>
<keyword evidence="3" id="KW-1185">Reference proteome</keyword>
<reference evidence="2 3" key="1">
    <citation type="submission" date="2023-03" db="EMBL/GenBank/DDBJ databases">
        <title>WGS of Gossypium arboreum.</title>
        <authorList>
            <person name="Yu D."/>
        </authorList>
    </citation>
    <scope>NUCLEOTIDE SEQUENCE [LARGE SCALE GENOMIC DNA]</scope>
    <source>
        <tissue evidence="2">Leaf</tissue>
    </source>
</reference>
<dbReference type="InterPro" id="IPR036890">
    <property type="entry name" value="HATPase_C_sf"/>
</dbReference>
<sequence length="90" mass="10095">MAFGQKMPQKLYISGANRKTPQKVYEILDNAVDEAQAGFATQIDVVLHSDGASSEGKTDVMKKIRFPQMEKKSASKIVHRQAKRQDYLVP</sequence>
<feature type="region of interest" description="Disordered" evidence="1">
    <location>
        <begin position="71"/>
        <end position="90"/>
    </location>
</feature>
<dbReference type="EMBL" id="JARKNE010000009">
    <property type="protein sequence ID" value="KAK5803561.1"/>
    <property type="molecule type" value="Genomic_DNA"/>
</dbReference>